<dbReference type="EMBL" id="JBHLVF010000034">
    <property type="protein sequence ID" value="MFC0393627.1"/>
    <property type="molecule type" value="Genomic_DNA"/>
</dbReference>
<keyword evidence="2" id="KW-0032">Aminotransferase</keyword>
<proteinExistence type="predicted"/>
<feature type="compositionally biased region" description="Low complexity" evidence="1">
    <location>
        <begin position="10"/>
        <end position="24"/>
    </location>
</feature>
<evidence type="ECO:0000256" key="1">
    <source>
        <dbReference type="SAM" id="MobiDB-lite"/>
    </source>
</evidence>
<feature type="region of interest" description="Disordered" evidence="1">
    <location>
        <begin position="135"/>
        <end position="176"/>
    </location>
</feature>
<name>A0ABV6JCK9_9BACL</name>
<reference evidence="2 3" key="1">
    <citation type="submission" date="2024-09" db="EMBL/GenBank/DDBJ databases">
        <authorList>
            <person name="Sun Q."/>
            <person name="Mori K."/>
        </authorList>
    </citation>
    <scope>NUCLEOTIDE SEQUENCE [LARGE SCALE GENOMIC DNA]</scope>
    <source>
        <strain evidence="2 3">CCM 4839</strain>
    </source>
</reference>
<dbReference type="RefSeq" id="WP_204820681.1">
    <property type="nucleotide sequence ID" value="NZ_JANHOF010000008.1"/>
</dbReference>
<keyword evidence="2" id="KW-0808">Transferase</keyword>
<gene>
    <name evidence="2" type="ORF">ACFFJ8_19930</name>
</gene>
<keyword evidence="3" id="KW-1185">Reference proteome</keyword>
<organism evidence="2 3">
    <name type="scientific">Paenibacillus mendelii</name>
    <dbReference type="NCBI Taxonomy" id="206163"/>
    <lineage>
        <taxon>Bacteria</taxon>
        <taxon>Bacillati</taxon>
        <taxon>Bacillota</taxon>
        <taxon>Bacilli</taxon>
        <taxon>Bacillales</taxon>
        <taxon>Paenibacillaceae</taxon>
        <taxon>Paenibacillus</taxon>
    </lineage>
</organism>
<evidence type="ECO:0000313" key="3">
    <source>
        <dbReference type="Proteomes" id="UP001589818"/>
    </source>
</evidence>
<comment type="caution">
    <text evidence="2">The sequence shown here is derived from an EMBL/GenBank/DDBJ whole genome shotgun (WGS) entry which is preliminary data.</text>
</comment>
<feature type="region of interest" description="Disordered" evidence="1">
    <location>
        <begin position="1"/>
        <end position="24"/>
    </location>
</feature>
<protein>
    <submittedName>
        <fullName evidence="2">Aminotransferase</fullName>
    </submittedName>
</protein>
<evidence type="ECO:0000313" key="2">
    <source>
        <dbReference type="EMBL" id="MFC0393627.1"/>
    </source>
</evidence>
<accession>A0ABV6JCK9</accession>
<dbReference type="Proteomes" id="UP001589818">
    <property type="component" value="Unassembled WGS sequence"/>
</dbReference>
<dbReference type="GO" id="GO:0008483">
    <property type="term" value="F:transaminase activity"/>
    <property type="evidence" value="ECO:0007669"/>
    <property type="project" value="UniProtKB-KW"/>
</dbReference>
<sequence length="176" mass="18326">MKYRNDPSVSGFQQPFGGQSQFPGISDPFFNGGMGGTPTPFNPTLESNMPQIALQPATEVIPQAAADAAPAKAGGFSLANLGGGIKDLQGIVDRMGGIDGILSTMTKVQKVVGSVQQMAPLIKLLAGSFGKKGVAATASDDSDADGLPIPKRRKRRRTGSGSGSGSSRPRKRKRRR</sequence>